<organism evidence="1 2">
    <name type="scientific">Lindgomyces ingoldianus</name>
    <dbReference type="NCBI Taxonomy" id="673940"/>
    <lineage>
        <taxon>Eukaryota</taxon>
        <taxon>Fungi</taxon>
        <taxon>Dikarya</taxon>
        <taxon>Ascomycota</taxon>
        <taxon>Pezizomycotina</taxon>
        <taxon>Dothideomycetes</taxon>
        <taxon>Pleosporomycetidae</taxon>
        <taxon>Pleosporales</taxon>
        <taxon>Lindgomycetaceae</taxon>
        <taxon>Lindgomyces</taxon>
    </lineage>
</organism>
<protein>
    <submittedName>
        <fullName evidence="1">Uncharacterized protein</fullName>
    </submittedName>
</protein>
<comment type="caution">
    <text evidence="1">The sequence shown here is derived from an EMBL/GenBank/DDBJ whole genome shotgun (WGS) entry which is preliminary data.</text>
</comment>
<reference evidence="1" key="1">
    <citation type="journal article" date="2020" name="Stud. Mycol.">
        <title>101 Dothideomycetes genomes: a test case for predicting lifestyles and emergence of pathogens.</title>
        <authorList>
            <person name="Haridas S."/>
            <person name="Albert R."/>
            <person name="Binder M."/>
            <person name="Bloem J."/>
            <person name="Labutti K."/>
            <person name="Salamov A."/>
            <person name="Andreopoulos B."/>
            <person name="Baker S."/>
            <person name="Barry K."/>
            <person name="Bills G."/>
            <person name="Bluhm B."/>
            <person name="Cannon C."/>
            <person name="Castanera R."/>
            <person name="Culley D."/>
            <person name="Daum C."/>
            <person name="Ezra D."/>
            <person name="Gonzalez J."/>
            <person name="Henrissat B."/>
            <person name="Kuo A."/>
            <person name="Liang C."/>
            <person name="Lipzen A."/>
            <person name="Lutzoni F."/>
            <person name="Magnuson J."/>
            <person name="Mondo S."/>
            <person name="Nolan M."/>
            <person name="Ohm R."/>
            <person name="Pangilinan J."/>
            <person name="Park H.-J."/>
            <person name="Ramirez L."/>
            <person name="Alfaro M."/>
            <person name="Sun H."/>
            <person name="Tritt A."/>
            <person name="Yoshinaga Y."/>
            <person name="Zwiers L.-H."/>
            <person name="Turgeon B."/>
            <person name="Goodwin S."/>
            <person name="Spatafora J."/>
            <person name="Crous P."/>
            <person name="Grigoriev I."/>
        </authorList>
    </citation>
    <scope>NUCLEOTIDE SEQUENCE</scope>
    <source>
        <strain evidence="1">ATCC 200398</strain>
    </source>
</reference>
<evidence type="ECO:0000313" key="2">
    <source>
        <dbReference type="Proteomes" id="UP000799755"/>
    </source>
</evidence>
<name>A0ACB6QX89_9PLEO</name>
<sequence length="388" mass="43540">MLRSEGGEASRGDAFGSGCKCRRQLAADGSGGTKNLGWTTPTRGHGERARREACRTHNGTKRKMGRAICTNDGRIRMASAERRLGREPESFDTTFTGPVLTRFAQPKTGPQLQALDAAFHEQPLGLSRKISAPSCWQLPSFPSLTQFTRSREGSTSNTSLWYRRIETLYNPSRRYQLLDLFDAQQLHNTLRVSWTRAPGPHIIPTTTFTPTFPRFAWAQRCKDKLPNPTTQNSILPESCAEPGLELPLIIVLMPECMQRHRFCRPGPQMLSLGCSINIRQWRIQQYNQYAMQSIGTKNFSNGDNGIGPEPEEALVGKLVLGFGLELEFGLELVDEKHFTWQSTTSYHLTTEVDIPLKFFETPASGLTDRPHPVQQSIGIGLWPVFIIH</sequence>
<keyword evidence="2" id="KW-1185">Reference proteome</keyword>
<evidence type="ECO:0000313" key="1">
    <source>
        <dbReference type="EMBL" id="KAF2470692.1"/>
    </source>
</evidence>
<proteinExistence type="predicted"/>
<gene>
    <name evidence="1" type="ORF">BDR25DRAFT_355161</name>
</gene>
<dbReference type="Proteomes" id="UP000799755">
    <property type="component" value="Unassembled WGS sequence"/>
</dbReference>
<dbReference type="EMBL" id="MU003507">
    <property type="protein sequence ID" value="KAF2470692.1"/>
    <property type="molecule type" value="Genomic_DNA"/>
</dbReference>
<accession>A0ACB6QX89</accession>